<dbReference type="Gramene" id="HORVU.MOREX.r3.7HG0638840.1">
    <property type="protein sequence ID" value="HORVU.MOREX.r3.7HG0638840.1.CDS1"/>
    <property type="gene ID" value="HORVU.MOREX.r3.7HG0638840"/>
</dbReference>
<dbReference type="EnsemblPlants" id="HORVU.MOREX.r3.7HG0638840.1">
    <property type="protein sequence ID" value="HORVU.MOREX.r3.7HG0638840.1.CDS1"/>
    <property type="gene ID" value="HORVU.MOREX.r3.7HG0638840"/>
</dbReference>
<organism evidence="1 2">
    <name type="scientific">Hordeum vulgare subsp. vulgare</name>
    <name type="common">Domesticated barley</name>
    <dbReference type="NCBI Taxonomy" id="112509"/>
    <lineage>
        <taxon>Eukaryota</taxon>
        <taxon>Viridiplantae</taxon>
        <taxon>Streptophyta</taxon>
        <taxon>Embryophyta</taxon>
        <taxon>Tracheophyta</taxon>
        <taxon>Spermatophyta</taxon>
        <taxon>Magnoliopsida</taxon>
        <taxon>Liliopsida</taxon>
        <taxon>Poales</taxon>
        <taxon>Poaceae</taxon>
        <taxon>BOP clade</taxon>
        <taxon>Pooideae</taxon>
        <taxon>Triticodae</taxon>
        <taxon>Triticeae</taxon>
        <taxon>Hordeinae</taxon>
        <taxon>Hordeum</taxon>
    </lineage>
</organism>
<dbReference type="AlphaFoldDB" id="A0A8I6YQ61"/>
<dbReference type="Proteomes" id="UP000011116">
    <property type="component" value="Chromosome 7H"/>
</dbReference>
<reference evidence="2" key="1">
    <citation type="journal article" date="2012" name="Nature">
        <title>A physical, genetic and functional sequence assembly of the barley genome.</title>
        <authorList>
            <consortium name="The International Barley Genome Sequencing Consortium"/>
            <person name="Mayer K.F."/>
            <person name="Waugh R."/>
            <person name="Brown J.W."/>
            <person name="Schulman A."/>
            <person name="Langridge P."/>
            <person name="Platzer M."/>
            <person name="Fincher G.B."/>
            <person name="Muehlbauer G.J."/>
            <person name="Sato K."/>
            <person name="Close T.J."/>
            <person name="Wise R.P."/>
            <person name="Stein N."/>
        </authorList>
    </citation>
    <scope>NUCLEOTIDE SEQUENCE [LARGE SCALE GENOMIC DNA]</scope>
    <source>
        <strain evidence="2">cv. Morex</strain>
    </source>
</reference>
<name>A0A8I6YQ61_HORVV</name>
<reference evidence="1" key="2">
    <citation type="submission" date="2020-10" db="EMBL/GenBank/DDBJ databases">
        <authorList>
            <person name="Scholz U."/>
            <person name="Mascher M."/>
            <person name="Fiebig A."/>
        </authorList>
    </citation>
    <scope>NUCLEOTIDE SEQUENCE [LARGE SCALE GENOMIC DNA]</scope>
    <source>
        <strain evidence="1">cv. Morex</strain>
    </source>
</reference>
<evidence type="ECO:0000313" key="1">
    <source>
        <dbReference type="EnsemblPlants" id="HORVU.MOREX.r3.7HG0638840.1.CDS1"/>
    </source>
</evidence>
<dbReference type="Gramene" id="HORVU.MOREX.r2.7HG0530800.1">
    <property type="protein sequence ID" value="HORVU.MOREX.r2.7HG0530800.1.CDS.1"/>
    <property type="gene ID" value="HORVU.MOREX.r2.7HG0530800"/>
</dbReference>
<proteinExistence type="predicted"/>
<accession>A0A8I6YQ61</accession>
<reference evidence="1" key="3">
    <citation type="submission" date="2022-01" db="UniProtKB">
        <authorList>
            <consortium name="EnsemblPlants"/>
        </authorList>
    </citation>
    <scope>IDENTIFICATION</scope>
    <source>
        <strain evidence="1">subsp. vulgare</strain>
    </source>
</reference>
<keyword evidence="2" id="KW-1185">Reference proteome</keyword>
<protein>
    <submittedName>
        <fullName evidence="1">Uncharacterized protein</fullName>
    </submittedName>
</protein>
<evidence type="ECO:0000313" key="2">
    <source>
        <dbReference type="Proteomes" id="UP000011116"/>
    </source>
</evidence>
<sequence length="101" mass="10721">MSCPCERDACRPVRPCRFLPSFLPPHTLPFLSTPTYHQFSAPAAASLPPPASCGLRPPPPPLPPVLVLLPCPRKQHLPRLKLLDSVLAAALTASLDAAALG</sequence>